<feature type="region of interest" description="Disordered" evidence="1">
    <location>
        <begin position="24"/>
        <end position="59"/>
    </location>
</feature>
<keyword evidence="3" id="KW-1185">Reference proteome</keyword>
<proteinExistence type="predicted"/>
<protein>
    <submittedName>
        <fullName evidence="2">Uncharacterized protein</fullName>
    </submittedName>
</protein>
<dbReference type="EMBL" id="CP099489">
    <property type="protein sequence ID" value="USQ81352.1"/>
    <property type="molecule type" value="Genomic_DNA"/>
</dbReference>
<reference evidence="2" key="1">
    <citation type="submission" date="2022-06" db="EMBL/GenBank/DDBJ databases">
        <title>Ornithinimicrobium HY1793.</title>
        <authorList>
            <person name="Huang Y."/>
        </authorList>
    </citation>
    <scope>NUCLEOTIDE SEQUENCE</scope>
    <source>
        <strain evidence="2">HY1793</strain>
    </source>
</reference>
<dbReference type="RefSeq" id="WP_252594773.1">
    <property type="nucleotide sequence ID" value="NZ_CP099489.1"/>
</dbReference>
<organism evidence="2 3">
    <name type="scientific">Ornithinimicrobium faecis</name>
    <dbReference type="NCBI Taxonomy" id="2934158"/>
    <lineage>
        <taxon>Bacteria</taxon>
        <taxon>Bacillati</taxon>
        <taxon>Actinomycetota</taxon>
        <taxon>Actinomycetes</taxon>
        <taxon>Micrococcales</taxon>
        <taxon>Ornithinimicrobiaceae</taxon>
        <taxon>Ornithinimicrobium</taxon>
    </lineage>
</organism>
<feature type="compositionally biased region" description="Acidic residues" evidence="1">
    <location>
        <begin position="24"/>
        <end position="34"/>
    </location>
</feature>
<accession>A0ABY4YX53</accession>
<evidence type="ECO:0000313" key="2">
    <source>
        <dbReference type="EMBL" id="USQ81352.1"/>
    </source>
</evidence>
<sequence length="59" mass="6157">MTTDQKSHLAQKVASIRAEYADEEAAAAEAEVTEDNVSSEPPLNEATVDPKPGSDGGAR</sequence>
<evidence type="ECO:0000256" key="1">
    <source>
        <dbReference type="SAM" id="MobiDB-lite"/>
    </source>
</evidence>
<dbReference type="Proteomes" id="UP001056455">
    <property type="component" value="Chromosome"/>
</dbReference>
<name>A0ABY4YX53_9MICO</name>
<evidence type="ECO:0000313" key="3">
    <source>
        <dbReference type="Proteomes" id="UP001056455"/>
    </source>
</evidence>
<gene>
    <name evidence="2" type="ORF">NF556_06810</name>
</gene>